<dbReference type="Proteomes" id="UP001500635">
    <property type="component" value="Unassembled WGS sequence"/>
</dbReference>
<accession>A0ABP8J149</accession>
<dbReference type="Pfam" id="PF15648">
    <property type="entry name" value="Tox-REase-5"/>
    <property type="match status" value="1"/>
</dbReference>
<dbReference type="RefSeq" id="WP_344989528.1">
    <property type="nucleotide sequence ID" value="NZ_BAABFR010000002.1"/>
</dbReference>
<feature type="domain" description="Tox-REase-5" evidence="1">
    <location>
        <begin position="240"/>
        <end position="324"/>
    </location>
</feature>
<organism evidence="2 3">
    <name type="scientific">Tsukamurella soli</name>
    <dbReference type="NCBI Taxonomy" id="644556"/>
    <lineage>
        <taxon>Bacteria</taxon>
        <taxon>Bacillati</taxon>
        <taxon>Actinomycetota</taxon>
        <taxon>Actinomycetes</taxon>
        <taxon>Mycobacteriales</taxon>
        <taxon>Tsukamurellaceae</taxon>
        <taxon>Tsukamurella</taxon>
    </lineage>
</organism>
<reference evidence="3" key="1">
    <citation type="journal article" date="2019" name="Int. J. Syst. Evol. Microbiol.">
        <title>The Global Catalogue of Microorganisms (GCM) 10K type strain sequencing project: providing services to taxonomists for standard genome sequencing and annotation.</title>
        <authorList>
            <consortium name="The Broad Institute Genomics Platform"/>
            <consortium name="The Broad Institute Genome Sequencing Center for Infectious Disease"/>
            <person name="Wu L."/>
            <person name="Ma J."/>
        </authorList>
    </citation>
    <scope>NUCLEOTIDE SEQUENCE [LARGE SCALE GENOMIC DNA]</scope>
    <source>
        <strain evidence="3">JCM 17688</strain>
    </source>
</reference>
<evidence type="ECO:0000313" key="3">
    <source>
        <dbReference type="Proteomes" id="UP001500635"/>
    </source>
</evidence>
<dbReference type="EMBL" id="BAABFR010000002">
    <property type="protein sequence ID" value="GAA4383030.1"/>
    <property type="molecule type" value="Genomic_DNA"/>
</dbReference>
<evidence type="ECO:0000259" key="1">
    <source>
        <dbReference type="Pfam" id="PF15648"/>
    </source>
</evidence>
<name>A0ABP8J149_9ACTN</name>
<protein>
    <recommendedName>
        <fullName evidence="1">Tox-REase-5 domain-containing protein</fullName>
    </recommendedName>
</protein>
<proteinExistence type="predicted"/>
<dbReference type="InterPro" id="IPR028904">
    <property type="entry name" value="Tox-REase-5_dom"/>
</dbReference>
<comment type="caution">
    <text evidence="2">The sequence shown here is derived from an EMBL/GenBank/DDBJ whole genome shotgun (WGS) entry which is preliminary data.</text>
</comment>
<evidence type="ECO:0000313" key="2">
    <source>
        <dbReference type="EMBL" id="GAA4383030.1"/>
    </source>
</evidence>
<sequence>MGVAKPTGKYIDELIGRHWPADGLEDTLFSNATVEHANAQIAHQASATLMDQVVGVVRSGSHGQWVDASLASKRRLATETGGGVADWFTARGSRLERLSRLVSETKVTIAGIASEANSDLEYCAALKAVCQQDGDSVGAAEIQSLADITLSTARQQIADTDSAARATAAADRAPAEPHISQTVYPHADPATLAKVLGPDDVVQASVGAGGVGGLGAAGVGAWVKAGEGIIDRKTGRLRGWARFQQEVTGVDPEYAYKVPVKPALRVTGGLKFDGHGFANGKELFIDAKLGYGKRLQQSLDSGILDPRVAGMLEQIEDQQKALAQNKLTGQNSNVEHLIVSNDPLVPDLLHKVMVSQEWPADKIAAVRVMTLEDFRKEFPDFTPTQPSIATPPLATDPAVPGAAGAGVPVTEAETIGGDPNALAAELFGGSKSGVITAAEAHDDAVTSGIFAGAAENASELEAQAMTQAMAEGMAAEEAADE</sequence>
<keyword evidence="3" id="KW-1185">Reference proteome</keyword>
<gene>
    <name evidence="2" type="ORF">GCM10023147_01630</name>
</gene>